<evidence type="ECO:0000313" key="3">
    <source>
        <dbReference type="Proteomes" id="UP000553632"/>
    </source>
</evidence>
<protein>
    <recommendedName>
        <fullName evidence="1">Integrase zinc-binding domain-containing protein</fullName>
    </recommendedName>
</protein>
<dbReference type="Gene3D" id="1.10.340.70">
    <property type="match status" value="1"/>
</dbReference>
<dbReference type="EMBL" id="JABANO010010226">
    <property type="protein sequence ID" value="KAF4745516.1"/>
    <property type="molecule type" value="Genomic_DNA"/>
</dbReference>
<accession>A0A7J6TM71</accession>
<feature type="non-terminal residue" evidence="2">
    <location>
        <position position="1"/>
    </location>
</feature>
<dbReference type="InterPro" id="IPR041588">
    <property type="entry name" value="Integrase_H2C2"/>
</dbReference>
<gene>
    <name evidence="2" type="ORF">FOZ63_011743</name>
</gene>
<evidence type="ECO:0000313" key="2">
    <source>
        <dbReference type="EMBL" id="KAF4745516.1"/>
    </source>
</evidence>
<name>A0A7J6TM71_PEROL</name>
<sequence>NNTLYRSYIPLDVGHPVTVSIPARKVRGRLIADIHKEFNHAGVPKIREELSKHYYWPGMDRDIGTYISTCEICLQVKPNTSKSYKHTGSLTKSLTKPIERLYFDVTHPHSLL</sequence>
<evidence type="ECO:0000259" key="1">
    <source>
        <dbReference type="Pfam" id="PF17921"/>
    </source>
</evidence>
<proteinExistence type="predicted"/>
<feature type="domain" description="Integrase zinc-binding" evidence="1">
    <location>
        <begin position="24"/>
        <end position="79"/>
    </location>
</feature>
<keyword evidence="3" id="KW-1185">Reference proteome</keyword>
<reference evidence="2 3" key="1">
    <citation type="submission" date="2020-04" db="EMBL/GenBank/DDBJ databases">
        <title>Perkinsus olseni comparative genomics.</title>
        <authorList>
            <person name="Bogema D.R."/>
        </authorList>
    </citation>
    <scope>NUCLEOTIDE SEQUENCE [LARGE SCALE GENOMIC DNA]</scope>
    <source>
        <strain evidence="2 3">ATCC PRA-207</strain>
    </source>
</reference>
<comment type="caution">
    <text evidence="2">The sequence shown here is derived from an EMBL/GenBank/DDBJ whole genome shotgun (WGS) entry which is preliminary data.</text>
</comment>
<dbReference type="Proteomes" id="UP000553632">
    <property type="component" value="Unassembled WGS sequence"/>
</dbReference>
<dbReference type="AlphaFoldDB" id="A0A7J6TM71"/>
<dbReference type="PANTHER" id="PTHR37984:SF5">
    <property type="entry name" value="PROTEIN NYNRIN-LIKE"/>
    <property type="match status" value="1"/>
</dbReference>
<organism evidence="2 3">
    <name type="scientific">Perkinsus olseni</name>
    <name type="common">Perkinsus atlanticus</name>
    <dbReference type="NCBI Taxonomy" id="32597"/>
    <lineage>
        <taxon>Eukaryota</taxon>
        <taxon>Sar</taxon>
        <taxon>Alveolata</taxon>
        <taxon>Perkinsozoa</taxon>
        <taxon>Perkinsea</taxon>
        <taxon>Perkinsida</taxon>
        <taxon>Perkinsidae</taxon>
        <taxon>Perkinsus</taxon>
    </lineage>
</organism>
<dbReference type="PANTHER" id="PTHR37984">
    <property type="entry name" value="PROTEIN CBG26694"/>
    <property type="match status" value="1"/>
</dbReference>
<dbReference type="InterPro" id="IPR050951">
    <property type="entry name" value="Retrovirus_Pol_polyprotein"/>
</dbReference>
<dbReference type="Pfam" id="PF17921">
    <property type="entry name" value="Integrase_H2C2"/>
    <property type="match status" value="1"/>
</dbReference>